<organism evidence="2 3">
    <name type="scientific">Caenorhabditis japonica</name>
    <dbReference type="NCBI Taxonomy" id="281687"/>
    <lineage>
        <taxon>Eukaryota</taxon>
        <taxon>Metazoa</taxon>
        <taxon>Ecdysozoa</taxon>
        <taxon>Nematoda</taxon>
        <taxon>Chromadorea</taxon>
        <taxon>Rhabditida</taxon>
        <taxon>Rhabditina</taxon>
        <taxon>Rhabditomorpha</taxon>
        <taxon>Rhabditoidea</taxon>
        <taxon>Rhabditidae</taxon>
        <taxon>Peloderinae</taxon>
        <taxon>Caenorhabditis</taxon>
    </lineage>
</organism>
<dbReference type="PANTHER" id="PTHR23020">
    <property type="entry name" value="UNCHARACTERIZED NUCLEAR HORMONE RECEPTOR-RELATED"/>
    <property type="match status" value="1"/>
</dbReference>
<evidence type="ECO:0000313" key="2">
    <source>
        <dbReference type="EnsemblMetazoa" id="CJA08883a.1"/>
    </source>
</evidence>
<dbReference type="SMART" id="SM00587">
    <property type="entry name" value="CHK"/>
    <property type="match status" value="1"/>
</dbReference>
<accession>A0A8R1DPV0</accession>
<feature type="domain" description="CHK kinase-like" evidence="1">
    <location>
        <begin position="93"/>
        <end position="292"/>
    </location>
</feature>
<name>A0A8R1DPV0_CAEJA</name>
<dbReference type="InterPro" id="IPR052961">
    <property type="entry name" value="Oxido-Kinase-like_Enzymes"/>
</dbReference>
<dbReference type="Proteomes" id="UP000005237">
    <property type="component" value="Unassembled WGS sequence"/>
</dbReference>
<evidence type="ECO:0000313" key="3">
    <source>
        <dbReference type="Proteomes" id="UP000005237"/>
    </source>
</evidence>
<reference evidence="3" key="1">
    <citation type="submission" date="2010-08" db="EMBL/GenBank/DDBJ databases">
        <authorList>
            <consortium name="Caenorhabditis japonica Sequencing Consortium"/>
            <person name="Wilson R.K."/>
        </authorList>
    </citation>
    <scope>NUCLEOTIDE SEQUENCE [LARGE SCALE GENOMIC DNA]</scope>
    <source>
        <strain evidence="3">DF5081</strain>
    </source>
</reference>
<sequence>MKGSNSVPQKFALKIGSAVALLQVLEAQATKVPADKAPEISDSFIRFLPPCHNSEIYFYNYIQSLPNQISELPEYYFGREIEMYKDGNYSKGCIALELIEGVRTFSPIENFSENQMLQVLNALAKLQVQFLGITEEKRNKAPHEGLAGLYFHFKDWFLALNNELMAQFPDPEMQKLSAEFKSVLPDMISASDLDKVTVKLGMEKVLVHGDLWSANIMWKDDDKLAKLIDFQVIDLENDPSFTVILFQMIHFGLAGTDLARLFNTCLSPEDRRKNTDTYLKYYYDSLVNYCKEDNNGKVPFTYENVSQN</sequence>
<dbReference type="InterPro" id="IPR015897">
    <property type="entry name" value="CHK_kinase-like"/>
</dbReference>
<dbReference type="PANTHER" id="PTHR23020:SF15">
    <property type="entry name" value="CHK KINASE-LIKE DOMAIN-CONTAINING PROTEIN"/>
    <property type="match status" value="1"/>
</dbReference>
<keyword evidence="3" id="KW-1185">Reference proteome</keyword>
<dbReference type="Pfam" id="PF07914">
    <property type="entry name" value="DUF1679"/>
    <property type="match status" value="2"/>
</dbReference>
<dbReference type="Gene3D" id="3.90.1200.10">
    <property type="match status" value="1"/>
</dbReference>
<dbReference type="InterPro" id="IPR012877">
    <property type="entry name" value="Dhs-27"/>
</dbReference>
<evidence type="ECO:0000259" key="1">
    <source>
        <dbReference type="SMART" id="SM00587"/>
    </source>
</evidence>
<dbReference type="InterPro" id="IPR011009">
    <property type="entry name" value="Kinase-like_dom_sf"/>
</dbReference>
<reference evidence="2" key="2">
    <citation type="submission" date="2022-06" db="UniProtKB">
        <authorList>
            <consortium name="EnsemblMetazoa"/>
        </authorList>
    </citation>
    <scope>IDENTIFICATION</scope>
    <source>
        <strain evidence="2">DF5081</strain>
    </source>
</reference>
<protein>
    <submittedName>
        <fullName evidence="2">CHK domain-containing protein</fullName>
    </submittedName>
</protein>
<dbReference type="SUPFAM" id="SSF56112">
    <property type="entry name" value="Protein kinase-like (PK-like)"/>
    <property type="match status" value="1"/>
</dbReference>
<dbReference type="EnsemblMetazoa" id="CJA08883a.1">
    <property type="protein sequence ID" value="CJA08883a.1"/>
    <property type="gene ID" value="WBGene00128087"/>
</dbReference>
<proteinExistence type="predicted"/>